<accession>A0A1B9BXP3</accession>
<dbReference type="Proteomes" id="UP000093129">
    <property type="component" value="Unassembled WGS sequence"/>
</dbReference>
<name>A0A1B9BXP3_9PROT</name>
<reference evidence="2 3" key="1">
    <citation type="submission" date="2016-07" db="EMBL/GenBank/DDBJ databases">
        <title>Draft genome of a psychrotolerant acidophile Acidithiobacillus ferrivorans strain YL15.</title>
        <authorList>
            <person name="Peng T."/>
            <person name="Ma L."/>
            <person name="Nan M."/>
            <person name="An N."/>
            <person name="Wang M."/>
            <person name="Qiu G."/>
            <person name="Zeng W."/>
        </authorList>
    </citation>
    <scope>NUCLEOTIDE SEQUENCE [LARGE SCALE GENOMIC DNA]</scope>
    <source>
        <strain evidence="2 3">YL15</strain>
    </source>
</reference>
<protein>
    <recommendedName>
        <fullName evidence="4">Type I-F CRISPR-associated protein Csy2</fullName>
    </recommendedName>
</protein>
<gene>
    <name evidence="2" type="ORF">BBC27_13070</name>
</gene>
<comment type="caution">
    <text evidence="2">The sequence shown here is derived from an EMBL/GenBank/DDBJ whole genome shotgun (WGS) entry which is preliminary data.</text>
</comment>
<proteinExistence type="predicted"/>
<feature type="signal peptide" evidence="1">
    <location>
        <begin position="1"/>
        <end position="30"/>
    </location>
</feature>
<evidence type="ECO:0000256" key="1">
    <source>
        <dbReference type="SAM" id="SignalP"/>
    </source>
</evidence>
<dbReference type="RefSeq" id="WP_065413583.1">
    <property type="nucleotide sequence ID" value="NZ_MASQ01000095.1"/>
</dbReference>
<dbReference type="EMBL" id="MASQ01000095">
    <property type="protein sequence ID" value="OCB02479.1"/>
    <property type="molecule type" value="Genomic_DNA"/>
</dbReference>
<keyword evidence="1" id="KW-0732">Signal</keyword>
<feature type="chain" id="PRO_5008622932" description="Type I-F CRISPR-associated protein Csy2" evidence="1">
    <location>
        <begin position="31"/>
        <end position="271"/>
    </location>
</feature>
<evidence type="ECO:0000313" key="2">
    <source>
        <dbReference type="EMBL" id="OCB02479.1"/>
    </source>
</evidence>
<evidence type="ECO:0008006" key="4">
    <source>
        <dbReference type="Google" id="ProtNLM"/>
    </source>
</evidence>
<dbReference type="AlphaFoldDB" id="A0A1B9BXP3"/>
<organism evidence="2 3">
    <name type="scientific">Acidithiobacillus ferrivorans</name>
    <dbReference type="NCBI Taxonomy" id="160808"/>
    <lineage>
        <taxon>Bacteria</taxon>
        <taxon>Pseudomonadati</taxon>
        <taxon>Pseudomonadota</taxon>
        <taxon>Acidithiobacillia</taxon>
        <taxon>Acidithiobacillales</taxon>
        <taxon>Acidithiobacillaceae</taxon>
        <taxon>Acidithiobacillus</taxon>
    </lineage>
</organism>
<evidence type="ECO:0000313" key="3">
    <source>
        <dbReference type="Proteomes" id="UP000093129"/>
    </source>
</evidence>
<sequence>MKTYLTIDLKVHKASMLQSLSVISPAPVFAAVMAMHALDKKLGGTLSVQGVGIIHKDAKPWIEQMPTMKGYLLQEIVQKRGAYPFSSKANPTQNSMQPMALADLEWALLLECDHPPRDRAQVENMLSSMRFAGGEITSAHVHIHEKMDDAIRSLRSGFWVDDVTNTLMQDDFVQEPVNPVEKLLRATRDAVWTIPVNLGYVLFAAPEARRGARDGCDHAFAEHLMGLVRYTPISIQRAHITRGNLWRYGWDRDHFLVTNRSGVELSPYFIQ</sequence>